<dbReference type="EMBL" id="BMOU01000002">
    <property type="protein sequence ID" value="GGN92309.1"/>
    <property type="molecule type" value="Genomic_DNA"/>
</dbReference>
<accession>A0A830GJJ3</accession>
<reference evidence="2" key="1">
    <citation type="journal article" date="2014" name="Int. J. Syst. Evol. Microbiol.">
        <title>Complete genome sequence of Corynebacterium casei LMG S-19264T (=DSM 44701T), isolated from a smear-ripened cheese.</title>
        <authorList>
            <consortium name="US DOE Joint Genome Institute (JGI-PGF)"/>
            <person name="Walter F."/>
            <person name="Albersmeier A."/>
            <person name="Kalinowski J."/>
            <person name="Ruckert C."/>
        </authorList>
    </citation>
    <scope>NUCLEOTIDE SEQUENCE</scope>
    <source>
        <strain evidence="2">JCM 17820</strain>
    </source>
</reference>
<evidence type="ECO:0000256" key="1">
    <source>
        <dbReference type="SAM" id="MobiDB-lite"/>
    </source>
</evidence>
<dbReference type="AlphaFoldDB" id="A0A830GJJ3"/>
<protein>
    <submittedName>
        <fullName evidence="2">Uncharacterized protein</fullName>
    </submittedName>
</protein>
<proteinExistence type="predicted"/>
<feature type="region of interest" description="Disordered" evidence="1">
    <location>
        <begin position="102"/>
        <end position="143"/>
    </location>
</feature>
<evidence type="ECO:0000313" key="2">
    <source>
        <dbReference type="EMBL" id="GGN92309.1"/>
    </source>
</evidence>
<reference evidence="2" key="2">
    <citation type="submission" date="2020-09" db="EMBL/GenBank/DDBJ databases">
        <authorList>
            <person name="Sun Q."/>
            <person name="Ohkuma M."/>
        </authorList>
    </citation>
    <scope>NUCLEOTIDE SEQUENCE</scope>
    <source>
        <strain evidence="2">JCM 17820</strain>
    </source>
</reference>
<evidence type="ECO:0000313" key="3">
    <source>
        <dbReference type="Proteomes" id="UP000605784"/>
    </source>
</evidence>
<dbReference type="RefSeq" id="WP_229783090.1">
    <property type="nucleotide sequence ID" value="NZ_BMOU01000002.1"/>
</dbReference>
<dbReference type="Proteomes" id="UP000605784">
    <property type="component" value="Unassembled WGS sequence"/>
</dbReference>
<gene>
    <name evidence="2" type="ORF">GCM10009030_16450</name>
</gene>
<sequence>MEPVSYSVGGIFETFSQFWSGNYWVGVDSNLSEYIYVLDTSGAPHLVQKDTRKSKYHRSTSSLVRGISSARAEKLSRNGLNGWSKTDAALAVVVDASENGCRPPAGTREAASVTATVSKRTLRDPKNVPHGPSGKEQATDRQATATCPVCGGPIEGVDADARATVSPCGHSAAETTLTTFFEQA</sequence>
<organism evidence="2 3">
    <name type="scientific">Haloarcula pellucida</name>
    <dbReference type="NCBI Taxonomy" id="1427151"/>
    <lineage>
        <taxon>Archaea</taxon>
        <taxon>Methanobacteriati</taxon>
        <taxon>Methanobacteriota</taxon>
        <taxon>Stenosarchaea group</taxon>
        <taxon>Halobacteria</taxon>
        <taxon>Halobacteriales</taxon>
        <taxon>Haloarculaceae</taxon>
        <taxon>Haloarcula</taxon>
    </lineage>
</organism>
<comment type="caution">
    <text evidence="2">The sequence shown here is derived from an EMBL/GenBank/DDBJ whole genome shotgun (WGS) entry which is preliminary data.</text>
</comment>
<name>A0A830GJJ3_9EURY</name>
<keyword evidence="3" id="KW-1185">Reference proteome</keyword>